<keyword evidence="1" id="KW-0732">Signal</keyword>
<sequence>MSSSPKSLKSNPLLLLFLALFTSMMIIPPTLAAPYHTFPRVRVPQSHYEVLKMRQKTLLNPNAVTDIHCIDRTAHIVFHDQNVAELSICGGMAGSSNTPCAGSPATTEGKSGSALFTLTALEGGAGIVLTKEAWEACVRAARAACPTGSLSAVCVGGASRGGDVGFSLTAV</sequence>
<comment type="caution">
    <text evidence="2">The sequence shown here is derived from an EMBL/GenBank/DDBJ whole genome shotgun (WGS) entry which is preliminary data.</text>
</comment>
<evidence type="ECO:0000313" key="3">
    <source>
        <dbReference type="Proteomes" id="UP001239445"/>
    </source>
</evidence>
<dbReference type="AlphaFoldDB" id="A0AAJ0FB29"/>
<dbReference type="EMBL" id="MU839834">
    <property type="protein sequence ID" value="KAK1754874.1"/>
    <property type="molecule type" value="Genomic_DNA"/>
</dbReference>
<evidence type="ECO:0000313" key="2">
    <source>
        <dbReference type="EMBL" id="KAK1754874.1"/>
    </source>
</evidence>
<accession>A0AAJ0FB29</accession>
<evidence type="ECO:0000256" key="1">
    <source>
        <dbReference type="SAM" id="SignalP"/>
    </source>
</evidence>
<dbReference type="Proteomes" id="UP001239445">
    <property type="component" value="Unassembled WGS sequence"/>
</dbReference>
<keyword evidence="3" id="KW-1185">Reference proteome</keyword>
<feature type="chain" id="PRO_5042487825" evidence="1">
    <location>
        <begin position="33"/>
        <end position="171"/>
    </location>
</feature>
<protein>
    <submittedName>
        <fullName evidence="2">Uncharacterized protein</fullName>
    </submittedName>
</protein>
<reference evidence="2" key="1">
    <citation type="submission" date="2023-06" db="EMBL/GenBank/DDBJ databases">
        <title>Genome-scale phylogeny and comparative genomics of the fungal order Sordariales.</title>
        <authorList>
            <consortium name="Lawrence Berkeley National Laboratory"/>
            <person name="Hensen N."/>
            <person name="Bonometti L."/>
            <person name="Westerberg I."/>
            <person name="Brannstrom I.O."/>
            <person name="Guillou S."/>
            <person name="Cros-Aarteil S."/>
            <person name="Calhoun S."/>
            <person name="Haridas S."/>
            <person name="Kuo A."/>
            <person name="Mondo S."/>
            <person name="Pangilinan J."/>
            <person name="Riley R."/>
            <person name="Labutti K."/>
            <person name="Andreopoulos B."/>
            <person name="Lipzen A."/>
            <person name="Chen C."/>
            <person name="Yanf M."/>
            <person name="Daum C."/>
            <person name="Ng V."/>
            <person name="Clum A."/>
            <person name="Steindorff A."/>
            <person name="Ohm R."/>
            <person name="Martin F."/>
            <person name="Silar P."/>
            <person name="Natvig D."/>
            <person name="Lalanne C."/>
            <person name="Gautier V."/>
            <person name="Ament-Velasquez S.L."/>
            <person name="Kruys A."/>
            <person name="Hutchinson M.I."/>
            <person name="Powell A.J."/>
            <person name="Barry K."/>
            <person name="Miller A.N."/>
            <person name="Grigoriev I.V."/>
            <person name="Debuchy R."/>
            <person name="Gladieux P."/>
            <person name="Thoren M.H."/>
            <person name="Johannesson H."/>
        </authorList>
    </citation>
    <scope>NUCLEOTIDE SEQUENCE</scope>
    <source>
        <strain evidence="2">PSN4</strain>
    </source>
</reference>
<name>A0AAJ0FB29_9PEZI</name>
<gene>
    <name evidence="2" type="ORF">QBC47DRAFT_203032</name>
</gene>
<feature type="signal peptide" evidence="1">
    <location>
        <begin position="1"/>
        <end position="32"/>
    </location>
</feature>
<proteinExistence type="predicted"/>
<organism evidence="2 3">
    <name type="scientific">Echria macrotheca</name>
    <dbReference type="NCBI Taxonomy" id="438768"/>
    <lineage>
        <taxon>Eukaryota</taxon>
        <taxon>Fungi</taxon>
        <taxon>Dikarya</taxon>
        <taxon>Ascomycota</taxon>
        <taxon>Pezizomycotina</taxon>
        <taxon>Sordariomycetes</taxon>
        <taxon>Sordariomycetidae</taxon>
        <taxon>Sordariales</taxon>
        <taxon>Schizotheciaceae</taxon>
        <taxon>Echria</taxon>
    </lineage>
</organism>